<gene>
    <name evidence="2" type="ORF">METZ01_LOCUS454196</name>
</gene>
<proteinExistence type="predicted"/>
<feature type="non-terminal residue" evidence="2">
    <location>
        <position position="1"/>
    </location>
</feature>
<dbReference type="InterPro" id="IPR051531">
    <property type="entry name" value="N-acetyltransferase"/>
</dbReference>
<dbReference type="Pfam" id="PF13302">
    <property type="entry name" value="Acetyltransf_3"/>
    <property type="match status" value="1"/>
</dbReference>
<dbReference type="AlphaFoldDB" id="A0A383A0T7"/>
<dbReference type="PANTHER" id="PTHR43792:SF1">
    <property type="entry name" value="N-ACETYLTRANSFERASE DOMAIN-CONTAINING PROTEIN"/>
    <property type="match status" value="1"/>
</dbReference>
<evidence type="ECO:0000259" key="1">
    <source>
        <dbReference type="PROSITE" id="PS51186"/>
    </source>
</evidence>
<dbReference type="PANTHER" id="PTHR43792">
    <property type="entry name" value="GNAT FAMILY, PUTATIVE (AFU_ORTHOLOGUE AFUA_3G00765)-RELATED-RELATED"/>
    <property type="match status" value="1"/>
</dbReference>
<dbReference type="GO" id="GO:0016747">
    <property type="term" value="F:acyltransferase activity, transferring groups other than amino-acyl groups"/>
    <property type="evidence" value="ECO:0007669"/>
    <property type="project" value="InterPro"/>
</dbReference>
<dbReference type="InterPro" id="IPR016181">
    <property type="entry name" value="Acyl_CoA_acyltransferase"/>
</dbReference>
<reference evidence="2" key="1">
    <citation type="submission" date="2018-05" db="EMBL/GenBank/DDBJ databases">
        <authorList>
            <person name="Lanie J.A."/>
            <person name="Ng W.-L."/>
            <person name="Kazmierczak K.M."/>
            <person name="Andrzejewski T.M."/>
            <person name="Davidsen T.M."/>
            <person name="Wayne K.J."/>
            <person name="Tettelin H."/>
            <person name="Glass J.I."/>
            <person name="Rusch D."/>
            <person name="Podicherti R."/>
            <person name="Tsui H.-C.T."/>
            <person name="Winkler M.E."/>
        </authorList>
    </citation>
    <scope>NUCLEOTIDE SEQUENCE</scope>
</reference>
<name>A0A383A0T7_9ZZZZ</name>
<accession>A0A383A0T7</accession>
<dbReference type="InterPro" id="IPR000182">
    <property type="entry name" value="GNAT_dom"/>
</dbReference>
<protein>
    <recommendedName>
        <fullName evidence="1">N-acetyltransferase domain-containing protein</fullName>
    </recommendedName>
</protein>
<feature type="domain" description="N-acetyltransferase" evidence="1">
    <location>
        <begin position="9"/>
        <end position="172"/>
    </location>
</feature>
<sequence>VKTLTSERLRLRPVTKRDFSAIAAMDSDPRVMRYLCLKSPVPSYEQALEEVHSILDLRAPSGGGTWAITCRTTQTFFGWVWVVLLGDVPYIDLGYRLAPKFWGHGYATEAGRQIAHHAFLDLGIPHLTALIHPLNLASARVAEKVGLSLTGTVDTLGTALDCYAVSRSHYVELVSSEGMIVVPGLSGVPSEDC</sequence>
<organism evidence="2">
    <name type="scientific">marine metagenome</name>
    <dbReference type="NCBI Taxonomy" id="408172"/>
    <lineage>
        <taxon>unclassified sequences</taxon>
        <taxon>metagenomes</taxon>
        <taxon>ecological metagenomes</taxon>
    </lineage>
</organism>
<dbReference type="EMBL" id="UINC01188229">
    <property type="protein sequence ID" value="SVE01342.1"/>
    <property type="molecule type" value="Genomic_DNA"/>
</dbReference>
<evidence type="ECO:0000313" key="2">
    <source>
        <dbReference type="EMBL" id="SVE01342.1"/>
    </source>
</evidence>
<dbReference type="PROSITE" id="PS51186">
    <property type="entry name" value="GNAT"/>
    <property type="match status" value="1"/>
</dbReference>
<dbReference type="Gene3D" id="3.40.630.30">
    <property type="match status" value="1"/>
</dbReference>
<dbReference type="SUPFAM" id="SSF55729">
    <property type="entry name" value="Acyl-CoA N-acyltransferases (Nat)"/>
    <property type="match status" value="1"/>
</dbReference>